<sequence length="51" mass="5894">MDMAKEELIQEIEQARRALNKSIDSNEGYDVIYHNSVTLDRLIAEYIACGY</sequence>
<gene>
    <name evidence="1" type="ORF">IAA04_07485</name>
</gene>
<accession>A0A9D2T5K2</accession>
<dbReference type="AlphaFoldDB" id="A0A9D2T5K2"/>
<comment type="caution">
    <text evidence="1">The sequence shown here is derived from an EMBL/GenBank/DDBJ whole genome shotgun (WGS) entry which is preliminary data.</text>
</comment>
<dbReference type="InterPro" id="IPR037208">
    <property type="entry name" value="Spo0E-like_sf"/>
</dbReference>
<dbReference type="Proteomes" id="UP000823883">
    <property type="component" value="Unassembled WGS sequence"/>
</dbReference>
<dbReference type="Pfam" id="PF09388">
    <property type="entry name" value="SpoOE-like"/>
    <property type="match status" value="1"/>
</dbReference>
<evidence type="ECO:0000313" key="2">
    <source>
        <dbReference type="Proteomes" id="UP000823883"/>
    </source>
</evidence>
<proteinExistence type="predicted"/>
<protein>
    <submittedName>
        <fullName evidence="1">Spo0E family sporulation regulatory protein-aspartic acid phosphatase</fullName>
    </submittedName>
</protein>
<name>A0A9D2T5K2_9FIRM</name>
<dbReference type="InterPro" id="IPR018540">
    <property type="entry name" value="Spo0E-like"/>
</dbReference>
<organism evidence="1 2">
    <name type="scientific">Candidatus Lachnoclostridium pullistercoris</name>
    <dbReference type="NCBI Taxonomy" id="2838632"/>
    <lineage>
        <taxon>Bacteria</taxon>
        <taxon>Bacillati</taxon>
        <taxon>Bacillota</taxon>
        <taxon>Clostridia</taxon>
        <taxon>Lachnospirales</taxon>
        <taxon>Lachnospiraceae</taxon>
    </lineage>
</organism>
<reference evidence="1" key="1">
    <citation type="journal article" date="2021" name="PeerJ">
        <title>Extensive microbial diversity within the chicken gut microbiome revealed by metagenomics and culture.</title>
        <authorList>
            <person name="Gilroy R."/>
            <person name="Ravi A."/>
            <person name="Getino M."/>
            <person name="Pursley I."/>
            <person name="Horton D.L."/>
            <person name="Alikhan N.F."/>
            <person name="Baker D."/>
            <person name="Gharbi K."/>
            <person name="Hall N."/>
            <person name="Watson M."/>
            <person name="Adriaenssens E.M."/>
            <person name="Foster-Nyarko E."/>
            <person name="Jarju S."/>
            <person name="Secka A."/>
            <person name="Antonio M."/>
            <person name="Oren A."/>
            <person name="Chaudhuri R.R."/>
            <person name="La Ragione R."/>
            <person name="Hildebrand F."/>
            <person name="Pallen M.J."/>
        </authorList>
    </citation>
    <scope>NUCLEOTIDE SEQUENCE</scope>
    <source>
        <strain evidence="1">CHK183-5548</strain>
    </source>
</reference>
<dbReference type="SUPFAM" id="SSF140500">
    <property type="entry name" value="BAS1536-like"/>
    <property type="match status" value="1"/>
</dbReference>
<dbReference type="GO" id="GO:0043937">
    <property type="term" value="P:regulation of sporulation"/>
    <property type="evidence" value="ECO:0007669"/>
    <property type="project" value="InterPro"/>
</dbReference>
<reference evidence="1" key="2">
    <citation type="submission" date="2021-04" db="EMBL/GenBank/DDBJ databases">
        <authorList>
            <person name="Gilroy R."/>
        </authorList>
    </citation>
    <scope>NUCLEOTIDE SEQUENCE</scope>
    <source>
        <strain evidence="1">CHK183-5548</strain>
    </source>
</reference>
<dbReference type="EMBL" id="DWWL01000047">
    <property type="protein sequence ID" value="HJC47878.1"/>
    <property type="molecule type" value="Genomic_DNA"/>
</dbReference>
<evidence type="ECO:0000313" key="1">
    <source>
        <dbReference type="EMBL" id="HJC47878.1"/>
    </source>
</evidence>